<evidence type="ECO:0008006" key="4">
    <source>
        <dbReference type="Google" id="ProtNLM"/>
    </source>
</evidence>
<keyword evidence="1" id="KW-0472">Membrane</keyword>
<evidence type="ECO:0000313" key="3">
    <source>
        <dbReference type="Proteomes" id="UP000003178"/>
    </source>
</evidence>
<proteinExistence type="predicted"/>
<dbReference type="HOGENOM" id="CLU_3182054_0_0_9"/>
<dbReference type="AlphaFoldDB" id="B6G1Z9"/>
<dbReference type="Proteomes" id="UP000003178">
    <property type="component" value="Unassembled WGS sequence"/>
</dbReference>
<protein>
    <recommendedName>
        <fullName evidence="4">Oxaloacetate decarboxylase</fullName>
    </recommendedName>
</protein>
<organism evidence="2 3">
    <name type="scientific">Peptacetobacter hiranonis (strain DSM 13275 / JCM 10541 / KCTC 15199 / TO-931)</name>
    <name type="common">Clostridium hiranonis</name>
    <dbReference type="NCBI Taxonomy" id="500633"/>
    <lineage>
        <taxon>Bacteria</taxon>
        <taxon>Bacillati</taxon>
        <taxon>Bacillota</taxon>
        <taxon>Clostridia</taxon>
        <taxon>Peptostreptococcales</taxon>
        <taxon>Peptostreptococcaceae</taxon>
        <taxon>Peptacetobacter</taxon>
    </lineage>
</organism>
<evidence type="ECO:0000256" key="1">
    <source>
        <dbReference type="SAM" id="Phobius"/>
    </source>
</evidence>
<comment type="caution">
    <text evidence="2">The sequence shown here is derived from an EMBL/GenBank/DDBJ whole genome shotgun (WGS) entry which is preliminary data.</text>
</comment>
<dbReference type="RefSeq" id="WP_006440999.1">
    <property type="nucleotide sequence ID" value="NZ_DS995361.1"/>
</dbReference>
<accession>B6G1Z9</accession>
<feature type="transmembrane region" description="Helical" evidence="1">
    <location>
        <begin position="6"/>
        <end position="30"/>
    </location>
</feature>
<evidence type="ECO:0000313" key="2">
    <source>
        <dbReference type="EMBL" id="EEA84206.1"/>
    </source>
</evidence>
<keyword evidence="3" id="KW-1185">Reference proteome</keyword>
<reference evidence="2 3" key="2">
    <citation type="submission" date="2008-10" db="EMBL/GenBank/DDBJ databases">
        <title>Draft genome sequence of Clostridium hiranonis (DSM 13275).</title>
        <authorList>
            <person name="Sudarsanam P."/>
            <person name="Ley R."/>
            <person name="Guruge J."/>
            <person name="Turnbaugh P.J."/>
            <person name="Mahowald M."/>
            <person name="Liep D."/>
            <person name="Gordon J."/>
        </authorList>
    </citation>
    <scope>NUCLEOTIDE SEQUENCE [LARGE SCALE GENOMIC DNA]</scope>
    <source>
        <strain evidence="2 3">DSM 13275</strain>
    </source>
</reference>
<name>B6G1Z9_PEPHT</name>
<keyword evidence="1" id="KW-0812">Transmembrane</keyword>
<keyword evidence="1" id="KW-1133">Transmembrane helix</keyword>
<gene>
    <name evidence="2" type="ORF">CLOHIR_02161</name>
</gene>
<reference evidence="2 3" key="1">
    <citation type="submission" date="2008-09" db="EMBL/GenBank/DDBJ databases">
        <authorList>
            <person name="Fulton L."/>
            <person name="Clifton S."/>
            <person name="Fulton B."/>
            <person name="Xu J."/>
            <person name="Minx P."/>
            <person name="Pepin K.H."/>
            <person name="Johnson M."/>
            <person name="Thiruvilangam P."/>
            <person name="Bhonagiri V."/>
            <person name="Nash W.E."/>
            <person name="Mardis E.R."/>
            <person name="Wilson R.K."/>
        </authorList>
    </citation>
    <scope>NUCLEOTIDE SEQUENCE [LARGE SCALE GENOMIC DNA]</scope>
    <source>
        <strain evidence="2 3">DSM 13275</strain>
    </source>
</reference>
<dbReference type="EMBL" id="ABWP01000085">
    <property type="protein sequence ID" value="EEA84206.1"/>
    <property type="molecule type" value="Genomic_DNA"/>
</dbReference>
<sequence length="46" mass="5242">MDIQNILVPIMILFFLGIIGIIVLSIRVLLLMVKALKIYISNNENK</sequence>